<dbReference type="InterPro" id="IPR001680">
    <property type="entry name" value="WD40_rpt"/>
</dbReference>
<comment type="caution">
    <text evidence="2">The sequence shown here is derived from an EMBL/GenBank/DDBJ whole genome shotgun (WGS) entry which is preliminary data.</text>
</comment>
<sequence length="818" mass="89280">MDVYAMLTNVSVGTRHIKVWRIEDPVAISPSKQKLFDGLLQSVPSNTAAPRTLPGRNCLLGALVEATFTCIARISEDKALVCSEKGDICLLDDSDGIQRLSKVAHAGFGINCVAVDPDGRFAWVGGKNGSIRCAIMRYPESKIKLNASRVVILSEFVSPKTPPGSPTSRSGSPLLPTGCKPVHLVAMAGIAGNLLTVDSNHSIKLLNLDTVDGVPMPKSKAQELPAHRDAVMGVKLLPQPNSFDATFFTWSVGGVVLFWKLDGTSMGEMNVELEQLLANDEEIPNELKVVQASQRADFFVSGDKYGVLRVIDSVSRQSTFDVKAHGGEVMDIAIQQNEDMTLIASCARDRTVQLFRKAGNAWNLSQTMDDHTSSISRLLFLDRGEKLLSCSSDRTIIIRDFASREVRGEKVVAYLPVRTLTLKAAPIHMTTASDQAGMLVVSTIDRHISTFDLASGRNVQAFRASDLESNDAVVMDALVMGKERTASNKPRVLAGVSTTDKSIRVYDHIGGCLIDREWGHTEGVSDVALLETELENDTSTTTLISTGSDGTIMIWDFAPKVLQQDSPEPTEIPMEQTPAKEMMATKTPLRRVLSRSELAEFQRPSESEGSTPVSTPTGNRSPPRMLRKKTSKYSLAQSPKLGVPPVPNLPNSATSPTPSHTEQSSRKHSSRDRSPSPPSPKSNPPQVSTRRPSFDIRSRTKSASNVNEFSGLNMASEQLCRSLRAYRKKLSISSDTLKVENVREMERELGLTAKALGEKAVRTKGINEGVLTKLLDQYSERLVEMIDEKIARRVARKVSLDSSAEERKEKSLDSVGEG</sequence>
<dbReference type="InterPro" id="IPR015943">
    <property type="entry name" value="WD40/YVTN_repeat-like_dom_sf"/>
</dbReference>
<feature type="compositionally biased region" description="Polar residues" evidence="1">
    <location>
        <begin position="607"/>
        <end position="620"/>
    </location>
</feature>
<feature type="compositionally biased region" description="Polar residues" evidence="1">
    <location>
        <begin position="649"/>
        <end position="662"/>
    </location>
</feature>
<dbReference type="PANTHER" id="PTHR45589:SF1">
    <property type="entry name" value="WD REPEAT DOMAIN 62, ISOFORM G"/>
    <property type="match status" value="1"/>
</dbReference>
<reference evidence="2" key="1">
    <citation type="submission" date="2021-03" db="EMBL/GenBank/DDBJ databases">
        <title>Comparative genomics and phylogenomic investigation of the class Geoglossomycetes provide insights into ecological specialization and systematics.</title>
        <authorList>
            <person name="Melie T."/>
            <person name="Pirro S."/>
            <person name="Miller A.N."/>
            <person name="Quandt A."/>
        </authorList>
    </citation>
    <scope>NUCLEOTIDE SEQUENCE</scope>
    <source>
        <strain evidence="2">GBOQ0MN5Z8</strain>
    </source>
</reference>
<protein>
    <submittedName>
        <fullName evidence="2">Uncharacterized protein</fullName>
    </submittedName>
</protein>
<evidence type="ECO:0000256" key="1">
    <source>
        <dbReference type="SAM" id="MobiDB-lite"/>
    </source>
</evidence>
<dbReference type="PANTHER" id="PTHR45589">
    <property type="entry name" value="WD REPEAT DOMAIN 62, ISOFORM G"/>
    <property type="match status" value="1"/>
</dbReference>
<feature type="region of interest" description="Disordered" evidence="1">
    <location>
        <begin position="564"/>
        <end position="702"/>
    </location>
</feature>
<accession>A0A9P8IC03</accession>
<keyword evidence="3" id="KW-1185">Reference proteome</keyword>
<gene>
    <name evidence="2" type="ORF">FGG08_001049</name>
</gene>
<proteinExistence type="predicted"/>
<dbReference type="Proteomes" id="UP000698800">
    <property type="component" value="Unassembled WGS sequence"/>
</dbReference>
<dbReference type="EMBL" id="JAGHQL010000013">
    <property type="protein sequence ID" value="KAH0544820.1"/>
    <property type="molecule type" value="Genomic_DNA"/>
</dbReference>
<dbReference type="Pfam" id="PF00400">
    <property type="entry name" value="WD40"/>
    <property type="match status" value="4"/>
</dbReference>
<feature type="compositionally biased region" description="Basic and acidic residues" evidence="1">
    <location>
        <begin position="597"/>
        <end position="606"/>
    </location>
</feature>
<evidence type="ECO:0000313" key="3">
    <source>
        <dbReference type="Proteomes" id="UP000698800"/>
    </source>
</evidence>
<dbReference type="InterPro" id="IPR052779">
    <property type="entry name" value="WDR62"/>
</dbReference>
<dbReference type="AlphaFoldDB" id="A0A9P8IC03"/>
<evidence type="ECO:0000313" key="2">
    <source>
        <dbReference type="EMBL" id="KAH0544820.1"/>
    </source>
</evidence>
<feature type="region of interest" description="Disordered" evidence="1">
    <location>
        <begin position="798"/>
        <end position="818"/>
    </location>
</feature>
<dbReference type="OrthoDB" id="6252103at2759"/>
<name>A0A9P8IC03_9PEZI</name>
<dbReference type="SUPFAM" id="SSF50978">
    <property type="entry name" value="WD40 repeat-like"/>
    <property type="match status" value="2"/>
</dbReference>
<dbReference type="Gene3D" id="2.130.10.10">
    <property type="entry name" value="YVTN repeat-like/Quinoprotein amine dehydrogenase"/>
    <property type="match status" value="2"/>
</dbReference>
<dbReference type="SMART" id="SM00320">
    <property type="entry name" value="WD40"/>
    <property type="match status" value="6"/>
</dbReference>
<dbReference type="InterPro" id="IPR036322">
    <property type="entry name" value="WD40_repeat_dom_sf"/>
</dbReference>
<organism evidence="2 3">
    <name type="scientific">Glutinoglossum americanum</name>
    <dbReference type="NCBI Taxonomy" id="1670608"/>
    <lineage>
        <taxon>Eukaryota</taxon>
        <taxon>Fungi</taxon>
        <taxon>Dikarya</taxon>
        <taxon>Ascomycota</taxon>
        <taxon>Pezizomycotina</taxon>
        <taxon>Geoglossomycetes</taxon>
        <taxon>Geoglossales</taxon>
        <taxon>Geoglossaceae</taxon>
        <taxon>Glutinoglossum</taxon>
    </lineage>
</organism>